<comment type="caution">
    <text evidence="3">The sequence shown here is derived from an EMBL/GenBank/DDBJ whole genome shotgun (WGS) entry which is preliminary data.</text>
</comment>
<dbReference type="Pfam" id="PF12307">
    <property type="entry name" value="DUF3631"/>
    <property type="match status" value="1"/>
</dbReference>
<dbReference type="AlphaFoldDB" id="A0A4R5MDE9"/>
<dbReference type="InterPro" id="IPR022081">
    <property type="entry name" value="DUF3631"/>
</dbReference>
<proteinExistence type="predicted"/>
<evidence type="ECO:0000313" key="4">
    <source>
        <dbReference type="Proteomes" id="UP000295722"/>
    </source>
</evidence>
<dbReference type="Proteomes" id="UP000295722">
    <property type="component" value="Unassembled WGS sequence"/>
</dbReference>
<dbReference type="OrthoDB" id="5959484at2"/>
<dbReference type="EMBL" id="SMRP01000002">
    <property type="protein sequence ID" value="TDG25125.1"/>
    <property type="molecule type" value="Genomic_DNA"/>
</dbReference>
<keyword evidence="4" id="KW-1185">Reference proteome</keyword>
<name>A0A4R5MDE9_9BURK</name>
<protein>
    <submittedName>
        <fullName evidence="3">DUF3631 domain-containing protein</fullName>
    </submittedName>
</protein>
<gene>
    <name evidence="3" type="ORF">EYW47_04485</name>
</gene>
<evidence type="ECO:0000256" key="1">
    <source>
        <dbReference type="SAM" id="MobiDB-lite"/>
    </source>
</evidence>
<accession>A0A4R5MDE9</accession>
<evidence type="ECO:0000313" key="3">
    <source>
        <dbReference type="EMBL" id="TDG25125.1"/>
    </source>
</evidence>
<feature type="region of interest" description="Disordered" evidence="1">
    <location>
        <begin position="418"/>
        <end position="437"/>
    </location>
</feature>
<organism evidence="3 4">
    <name type="scientific">Paraburkholderia silviterrae</name>
    <dbReference type="NCBI Taxonomy" id="2528715"/>
    <lineage>
        <taxon>Bacteria</taxon>
        <taxon>Pseudomonadati</taxon>
        <taxon>Pseudomonadota</taxon>
        <taxon>Betaproteobacteria</taxon>
        <taxon>Burkholderiales</taxon>
        <taxon>Burkholderiaceae</taxon>
        <taxon>Paraburkholderia</taxon>
    </lineage>
</organism>
<sequence>MTHRPGKNIRNPMLTESAVSTPRALTIGEERPIGAATGRSNLGVVEPTRTYNWDELSALLEEPVHSAVDHRTYLAYPKAKRDELKKKDRFVLFGTCRDGVRDDEHLVSRSAITLDFDKDAGNLFFDLDCGRTFGDFASLWHTTRSHSADAPRLRVIIPLARDVSPAEYRPLCAAVAALFNSALDPASIKPAQMMFLPVQNKGADFLHGKHPGHGYLNPDYYLAIAAANGNAPGPTVAPRARTPDLHVIGEVDPLMLKQPDPRWTLERVKAELVPWLRWLMIHTPEIFDRSTWLTKLLGGLHHQFRGSDEGRELAHNISSRDDRTCVDKGTGETVPMYDPDTLDREWSTLRADRKEGNVVSVGTLIKLAEDARAQAPVEDVVKWLARLPIERYEQIRKAEAERINVRVGPLDNAVKKARRTAGNADVDGSDGEDEDSSGFFEKVEPWPESVDGAMLLDELAATFRRFIVCSEATAQAAALWVVMTWLIDSVSVAPIAAITAPEKRCGKTQLLSVMSRICQRPISASNISPAALFRALEAWQPTLLLDEADAFMRENEELRGILNAGHTRDTAYVVRTVGEDHTPTRFDVFGAKAIAGIGHLSDTLMDRSIALELRRKLPSERVDKLRDADPELFGALCSKLARWSRDNAGAVRAARPVVPNELHDRAADNWFPLLQVAEIVGGSWPETAKRAALMLSGEFNESPSSGVELLGDIKAAFERLDASRVSMADLLTELLRDDDAPWRTWSRGRPMSVRQLGAKLAEFGIQAKPLRDGYKVSRGFVIGHFADAFARYLPSPPLTPVSPVTQTQANTGGGSSVTTAVFEGAPESDLVTLEPLPDKACDCVTGETGVTGVMEQTAGGSFLD</sequence>
<evidence type="ECO:0000259" key="2">
    <source>
        <dbReference type="Pfam" id="PF12307"/>
    </source>
</evidence>
<feature type="compositionally biased region" description="Acidic residues" evidence="1">
    <location>
        <begin position="427"/>
        <end position="436"/>
    </location>
</feature>
<feature type="domain" description="DUF3631" evidence="2">
    <location>
        <begin position="613"/>
        <end position="792"/>
    </location>
</feature>
<reference evidence="3 4" key="1">
    <citation type="submission" date="2019-03" db="EMBL/GenBank/DDBJ databases">
        <title>Paraburkholderia sp. 4M-K11, isolated from subtropical forest soil.</title>
        <authorList>
            <person name="Gao Z.-H."/>
            <person name="Qiu L.-H."/>
        </authorList>
    </citation>
    <scope>NUCLEOTIDE SEQUENCE [LARGE SCALE GENOMIC DNA]</scope>
    <source>
        <strain evidence="3 4">4M-K11</strain>
    </source>
</reference>